<name>A0A9D4FEC2_DREPO</name>
<gene>
    <name evidence="1" type="ORF">DPMN_150943</name>
</gene>
<dbReference type="Proteomes" id="UP000828390">
    <property type="component" value="Unassembled WGS sequence"/>
</dbReference>
<reference evidence="1" key="2">
    <citation type="submission" date="2020-11" db="EMBL/GenBank/DDBJ databases">
        <authorList>
            <person name="McCartney M.A."/>
            <person name="Auch B."/>
            <person name="Kono T."/>
            <person name="Mallez S."/>
            <person name="Becker A."/>
            <person name="Gohl D.M."/>
            <person name="Silverstein K.A.T."/>
            <person name="Koren S."/>
            <person name="Bechman K.B."/>
            <person name="Herman A."/>
            <person name="Abrahante J.E."/>
            <person name="Garbe J."/>
        </authorList>
    </citation>
    <scope>NUCLEOTIDE SEQUENCE</scope>
    <source>
        <strain evidence="1">Duluth1</strain>
        <tissue evidence="1">Whole animal</tissue>
    </source>
</reference>
<dbReference type="EMBL" id="JAIWYP010000007">
    <property type="protein sequence ID" value="KAH3797363.1"/>
    <property type="molecule type" value="Genomic_DNA"/>
</dbReference>
<organism evidence="1 2">
    <name type="scientific">Dreissena polymorpha</name>
    <name type="common">Zebra mussel</name>
    <name type="synonym">Mytilus polymorpha</name>
    <dbReference type="NCBI Taxonomy" id="45954"/>
    <lineage>
        <taxon>Eukaryota</taxon>
        <taxon>Metazoa</taxon>
        <taxon>Spiralia</taxon>
        <taxon>Lophotrochozoa</taxon>
        <taxon>Mollusca</taxon>
        <taxon>Bivalvia</taxon>
        <taxon>Autobranchia</taxon>
        <taxon>Heteroconchia</taxon>
        <taxon>Euheterodonta</taxon>
        <taxon>Imparidentia</taxon>
        <taxon>Neoheterodontei</taxon>
        <taxon>Myida</taxon>
        <taxon>Dreissenoidea</taxon>
        <taxon>Dreissenidae</taxon>
        <taxon>Dreissena</taxon>
    </lineage>
</organism>
<evidence type="ECO:0000313" key="1">
    <source>
        <dbReference type="EMBL" id="KAH3797363.1"/>
    </source>
</evidence>
<comment type="caution">
    <text evidence="1">The sequence shown here is derived from an EMBL/GenBank/DDBJ whole genome shotgun (WGS) entry which is preliminary data.</text>
</comment>
<reference evidence="1" key="1">
    <citation type="journal article" date="2019" name="bioRxiv">
        <title>The Genome of the Zebra Mussel, Dreissena polymorpha: A Resource for Invasive Species Research.</title>
        <authorList>
            <person name="McCartney M.A."/>
            <person name="Auch B."/>
            <person name="Kono T."/>
            <person name="Mallez S."/>
            <person name="Zhang Y."/>
            <person name="Obille A."/>
            <person name="Becker A."/>
            <person name="Abrahante J.E."/>
            <person name="Garbe J."/>
            <person name="Badalamenti J.P."/>
            <person name="Herman A."/>
            <person name="Mangelson H."/>
            <person name="Liachko I."/>
            <person name="Sullivan S."/>
            <person name="Sone E.D."/>
            <person name="Koren S."/>
            <person name="Silverstein K.A.T."/>
            <person name="Beckman K.B."/>
            <person name="Gohl D.M."/>
        </authorList>
    </citation>
    <scope>NUCLEOTIDE SEQUENCE</scope>
    <source>
        <strain evidence="1">Duluth1</strain>
        <tissue evidence="1">Whole animal</tissue>
    </source>
</reference>
<sequence length="95" mass="10942">MNVSCTWSTTYPGNDKIIPQLYMLYASNSGCNKMFGNESIYRFECGSGVFKLTILNIKSSDWNSTKWICELKIFDKWKGSESVTLLVTGRYHQHK</sequence>
<accession>A0A9D4FEC2</accession>
<keyword evidence="2" id="KW-1185">Reference proteome</keyword>
<protein>
    <submittedName>
        <fullName evidence="1">Uncharacterized protein</fullName>
    </submittedName>
</protein>
<proteinExistence type="predicted"/>
<evidence type="ECO:0000313" key="2">
    <source>
        <dbReference type="Proteomes" id="UP000828390"/>
    </source>
</evidence>
<dbReference type="AlphaFoldDB" id="A0A9D4FEC2"/>